<protein>
    <submittedName>
        <fullName evidence="1">Coatomer subunit beta, variant 2</fullName>
    </submittedName>
</protein>
<reference evidence="1" key="1">
    <citation type="submission" date="2022-04" db="EMBL/GenBank/DDBJ databases">
        <title>Genome of the entomopathogenic fungus Entomophthora muscae.</title>
        <authorList>
            <person name="Elya C."/>
            <person name="Lovett B.R."/>
            <person name="Lee E."/>
            <person name="Macias A.M."/>
            <person name="Hajek A.E."/>
            <person name="De Bivort B.L."/>
            <person name="Kasson M.T."/>
            <person name="De Fine Licht H.H."/>
            <person name="Stajich J.E."/>
        </authorList>
    </citation>
    <scope>NUCLEOTIDE SEQUENCE</scope>
    <source>
        <strain evidence="1">Berkeley</strain>
    </source>
</reference>
<dbReference type="Proteomes" id="UP001165960">
    <property type="component" value="Unassembled WGS sequence"/>
</dbReference>
<keyword evidence="2" id="KW-1185">Reference proteome</keyword>
<comment type="caution">
    <text evidence="1">The sequence shown here is derived from an EMBL/GenBank/DDBJ whole genome shotgun (WGS) entry which is preliminary data.</text>
</comment>
<name>A0ACC2RUN5_9FUNG</name>
<accession>A0ACC2RUN5</accession>
<gene>
    <name evidence="1" type="primary">SEC26_3</name>
    <name evidence="1" type="ORF">DSO57_1021288</name>
</gene>
<evidence type="ECO:0000313" key="1">
    <source>
        <dbReference type="EMBL" id="KAJ9053743.1"/>
    </source>
</evidence>
<evidence type="ECO:0000313" key="2">
    <source>
        <dbReference type="Proteomes" id="UP001165960"/>
    </source>
</evidence>
<dbReference type="EMBL" id="QTSX02006492">
    <property type="protein sequence ID" value="KAJ9053743.1"/>
    <property type="molecule type" value="Genomic_DNA"/>
</dbReference>
<organism evidence="1 2">
    <name type="scientific">Entomophthora muscae</name>
    <dbReference type="NCBI Taxonomy" id="34485"/>
    <lineage>
        <taxon>Eukaryota</taxon>
        <taxon>Fungi</taxon>
        <taxon>Fungi incertae sedis</taxon>
        <taxon>Zoopagomycota</taxon>
        <taxon>Entomophthoromycotina</taxon>
        <taxon>Entomophthoromycetes</taxon>
        <taxon>Entomophthorales</taxon>
        <taxon>Entomophthoraceae</taxon>
        <taxon>Entomophthora</taxon>
    </lineage>
</organism>
<proteinExistence type="predicted"/>
<sequence>MSVESVYTIFNPSDSGDLPTVMELKNKFEKGNDRTKIEGMEQLISLCLGGEPCDQLLMHVIRFILPSKNKHLKKLLHFYWETCPKYSEDGKLKQEMILVCNAIRNDLQHPNEFIRGATLRFLCKLRDPELLEPLVPSCRLCLEHRLSYVRKNAVLAISSIYRHNPNLIPDAPEMIQSFLVVESDFACKRNAFNMLARSAPEKATEYFMQIKDQISELDELLQLAIIEHLRKVATEYTPQRALFVKTIIGLLDATSPSVKFEAATTVALLTTHPRALSSAGLCFLNLAKNEADNNVKLITLDRFETLRGKLPDTFHVLIMDLLKVLGSSPDLDVLAKVLSIAQKMIVKRNVQEVVGFLTKELARSGQQDTERTKYRELLISAIHSCAIRFPEVAPAVVATLMGYFNESATSTAVDVVTFIKEIAELIPELRSVIVESLLQAFDDIKPSRAIRGALWVMGEYSSTPETIQSSWHKIREAVGDVPIVASEQALLDKIEDQPDVAEHTSSAPRVNADGTYATEASFTAQAKVAPSSRSHLRSLLIVGDFYLGSTLATTLTKLVLQFSKLSTESPNAMRAEAMLMMTSIIRLGQSHLCLVPIDNDNYDRIMGSIKVLGGLGTDVEPAYLEDSRQAYARLAAEDPQKSQTLQDGPAGPDVDDKVMIRQLAAAPKIVDDEYTRDLTLATGEITSQATKLDKIVGLSGFSDAIYCEAVVEVHQRDIYLELLMVNQTNETLQNVTLEFATIGDLRLVEKPAPCTLAPNAFHSSRASVKVSSTETGAIYGTLSFDKPGASGSEIIILNDLHVDIMDYIQPANCTMLAFRNMWTEFEWENKVGVTTKINNLAEFLQLILKATNMGVLFPVGDLSNEDCNFLSANLYARTLFGEDALANLSIEKTDEGTISGHVRIRSKAQGLALSLGDKVTSGIPIPSPYILTAFSSKSPIKHT</sequence>